<dbReference type="Proteomes" id="UP000001514">
    <property type="component" value="Unassembled WGS sequence"/>
</dbReference>
<dbReference type="Gramene" id="EFJ26644">
    <property type="protein sequence ID" value="EFJ26644"/>
    <property type="gene ID" value="SELMODRAFT_413016"/>
</dbReference>
<evidence type="ECO:0000313" key="1">
    <source>
        <dbReference type="EMBL" id="EFJ26644.1"/>
    </source>
</evidence>
<gene>
    <name evidence="1" type="ORF">SELMODRAFT_413016</name>
</gene>
<dbReference type="AlphaFoldDB" id="D8RN28"/>
<sequence>MGIRFLTSSPTEQLDHVQVFKAQRLFKAFCNKSGNITKEKWDEFLASASIQSCCLYPTLSRLLLAAQLHGCLPELVPAGSRVGKAASDCPDMDGINSAMERLDGGVRGMAKDQLLAELQRSTDAAMLCLVEARLAVLILGEEMALMKTPCDSRRGSKRSHGASETCAGAESSLMGGTRLAGFGAVGSKEAHEAILSARRSLMLNRQQPRMWSILGRMPFETGYSMYAGFAWAHGAALGSYSAAMQYGQAVSDGDNKAASAFKLAMRLASTGDEQAEAEKFFRDVVAGNPSCAEVAPLEVHGGTRHRC</sequence>
<name>D8RN28_SELML</name>
<accession>D8RN28</accession>
<organism evidence="2">
    <name type="scientific">Selaginella moellendorffii</name>
    <name type="common">Spikemoss</name>
    <dbReference type="NCBI Taxonomy" id="88036"/>
    <lineage>
        <taxon>Eukaryota</taxon>
        <taxon>Viridiplantae</taxon>
        <taxon>Streptophyta</taxon>
        <taxon>Embryophyta</taxon>
        <taxon>Tracheophyta</taxon>
        <taxon>Lycopodiopsida</taxon>
        <taxon>Selaginellales</taxon>
        <taxon>Selaginellaceae</taxon>
        <taxon>Selaginella</taxon>
    </lineage>
</organism>
<dbReference type="KEGG" id="smo:SELMODRAFT_413016"/>
<dbReference type="HOGENOM" id="CLU_907333_0_0_1"/>
<evidence type="ECO:0000313" key="2">
    <source>
        <dbReference type="Proteomes" id="UP000001514"/>
    </source>
</evidence>
<keyword evidence="2" id="KW-1185">Reference proteome</keyword>
<dbReference type="EMBL" id="GL377584">
    <property type="protein sequence ID" value="EFJ26644.1"/>
    <property type="molecule type" value="Genomic_DNA"/>
</dbReference>
<dbReference type="InParanoid" id="D8RN28"/>
<proteinExistence type="predicted"/>
<reference evidence="1 2" key="1">
    <citation type="journal article" date="2011" name="Science">
        <title>The Selaginella genome identifies genetic changes associated with the evolution of vascular plants.</title>
        <authorList>
            <person name="Banks J.A."/>
            <person name="Nishiyama T."/>
            <person name="Hasebe M."/>
            <person name="Bowman J.L."/>
            <person name="Gribskov M."/>
            <person name="dePamphilis C."/>
            <person name="Albert V.A."/>
            <person name="Aono N."/>
            <person name="Aoyama T."/>
            <person name="Ambrose B.A."/>
            <person name="Ashton N.W."/>
            <person name="Axtell M.J."/>
            <person name="Barker E."/>
            <person name="Barker M.S."/>
            <person name="Bennetzen J.L."/>
            <person name="Bonawitz N.D."/>
            <person name="Chapple C."/>
            <person name="Cheng C."/>
            <person name="Correa L.G."/>
            <person name="Dacre M."/>
            <person name="DeBarry J."/>
            <person name="Dreyer I."/>
            <person name="Elias M."/>
            <person name="Engstrom E.M."/>
            <person name="Estelle M."/>
            <person name="Feng L."/>
            <person name="Finet C."/>
            <person name="Floyd S.K."/>
            <person name="Frommer W.B."/>
            <person name="Fujita T."/>
            <person name="Gramzow L."/>
            <person name="Gutensohn M."/>
            <person name="Harholt J."/>
            <person name="Hattori M."/>
            <person name="Heyl A."/>
            <person name="Hirai T."/>
            <person name="Hiwatashi Y."/>
            <person name="Ishikawa M."/>
            <person name="Iwata M."/>
            <person name="Karol K.G."/>
            <person name="Koehler B."/>
            <person name="Kolukisaoglu U."/>
            <person name="Kubo M."/>
            <person name="Kurata T."/>
            <person name="Lalonde S."/>
            <person name="Li K."/>
            <person name="Li Y."/>
            <person name="Litt A."/>
            <person name="Lyons E."/>
            <person name="Manning G."/>
            <person name="Maruyama T."/>
            <person name="Michael T.P."/>
            <person name="Mikami K."/>
            <person name="Miyazaki S."/>
            <person name="Morinaga S."/>
            <person name="Murata T."/>
            <person name="Mueller-Roeber B."/>
            <person name="Nelson D.R."/>
            <person name="Obara M."/>
            <person name="Oguri Y."/>
            <person name="Olmstead R.G."/>
            <person name="Onodera N."/>
            <person name="Petersen B.L."/>
            <person name="Pils B."/>
            <person name="Prigge M."/>
            <person name="Rensing S.A."/>
            <person name="Riano-Pachon D.M."/>
            <person name="Roberts A.W."/>
            <person name="Sato Y."/>
            <person name="Scheller H.V."/>
            <person name="Schulz B."/>
            <person name="Schulz C."/>
            <person name="Shakirov E.V."/>
            <person name="Shibagaki N."/>
            <person name="Shinohara N."/>
            <person name="Shippen D.E."/>
            <person name="Soerensen I."/>
            <person name="Sotooka R."/>
            <person name="Sugimoto N."/>
            <person name="Sugita M."/>
            <person name="Sumikawa N."/>
            <person name="Tanurdzic M."/>
            <person name="Theissen G."/>
            <person name="Ulvskov P."/>
            <person name="Wakazuki S."/>
            <person name="Weng J.K."/>
            <person name="Willats W.W."/>
            <person name="Wipf D."/>
            <person name="Wolf P.G."/>
            <person name="Yang L."/>
            <person name="Zimmer A.D."/>
            <person name="Zhu Q."/>
            <person name="Mitros T."/>
            <person name="Hellsten U."/>
            <person name="Loque D."/>
            <person name="Otillar R."/>
            <person name="Salamov A."/>
            <person name="Schmutz J."/>
            <person name="Shapiro H."/>
            <person name="Lindquist E."/>
            <person name="Lucas S."/>
            <person name="Rokhsar D."/>
            <person name="Grigoriev I.V."/>
        </authorList>
    </citation>
    <scope>NUCLEOTIDE SEQUENCE [LARGE SCALE GENOMIC DNA]</scope>
</reference>
<protein>
    <submittedName>
        <fullName evidence="1">Uncharacterized protein</fullName>
    </submittedName>
</protein>